<organism evidence="2 3">
    <name type="scientific">Azoarcus taiwanensis</name>
    <dbReference type="NCBI Taxonomy" id="666964"/>
    <lineage>
        <taxon>Bacteria</taxon>
        <taxon>Pseudomonadati</taxon>
        <taxon>Pseudomonadota</taxon>
        <taxon>Betaproteobacteria</taxon>
        <taxon>Rhodocyclales</taxon>
        <taxon>Zoogloeaceae</taxon>
        <taxon>Azoarcus</taxon>
    </lineage>
</organism>
<accession>A0A972FF20</accession>
<dbReference type="PANTHER" id="PTHR43781">
    <property type="entry name" value="SACCHAROPINE DEHYDROGENASE"/>
    <property type="match status" value="1"/>
</dbReference>
<dbReference type="InterPro" id="IPR005097">
    <property type="entry name" value="Sacchrp_dh_NADP-bd"/>
</dbReference>
<dbReference type="Gene3D" id="3.40.50.720">
    <property type="entry name" value="NAD(P)-binding Rossmann-like Domain"/>
    <property type="match status" value="1"/>
</dbReference>
<dbReference type="SUPFAM" id="SSF51735">
    <property type="entry name" value="NAD(P)-binding Rossmann-fold domains"/>
    <property type="match status" value="1"/>
</dbReference>
<sequence>MSARILILGGFGRVGLETARYLLAHGEDRLTLAGRHLHPLPPDLAAANGRVATASVDVSDEARLSRLCGEHDLVIAGIGPSGLIGNRVARACIDRTVPLLDPGGYDPLLRELEAIERERSVPVPLVINAGLLPGLSGLFPRHLIERHGAGRQPVGLECHYVGRDAWTYASAWDIVHSLGDFGAERGFCAVEDGRLQRIRLSHAFAKPTLPAPIGKVTSALTYTEEIGRLGREFAIPSVRVYGANNGPRSALVSVAAKLLRLHRTPRGIDRAAQWLVRASARDMRRLQPVFAISATVRYSDGTTTRGTLQVADTYRATGTAMGIAARQLTSAVGISPAVRMLHEAVDASEFMAQFNAAAITTHMEIEES</sequence>
<comment type="caution">
    <text evidence="2">The sequence shown here is derived from an EMBL/GenBank/DDBJ whole genome shotgun (WGS) entry which is preliminary data.</text>
</comment>
<keyword evidence="3" id="KW-1185">Reference proteome</keyword>
<dbReference type="PANTHER" id="PTHR43781:SF1">
    <property type="entry name" value="SACCHAROPINE DEHYDROGENASE"/>
    <property type="match status" value="1"/>
</dbReference>
<evidence type="ECO:0000313" key="3">
    <source>
        <dbReference type="Proteomes" id="UP000599523"/>
    </source>
</evidence>
<reference evidence="2" key="1">
    <citation type="submission" date="2019-12" db="EMBL/GenBank/DDBJ databases">
        <title>Comparative genomics gives insights into the taxonomy of the Azoarcus-Aromatoleum group and reveals separate origins of nif in the plant-associated Azoarcus and non-plant-associated Aromatoleum sub-groups.</title>
        <authorList>
            <person name="Lafos M."/>
            <person name="Maluk M."/>
            <person name="Batista M."/>
            <person name="Junghare M."/>
            <person name="Carmona M."/>
            <person name="Faoro H."/>
            <person name="Cruz L.M."/>
            <person name="Battistoni F."/>
            <person name="De Souza E."/>
            <person name="Pedrosa F."/>
            <person name="Chen W.-M."/>
            <person name="Poole P.S."/>
            <person name="Dixon R.A."/>
            <person name="James E.K."/>
        </authorList>
    </citation>
    <scope>NUCLEOTIDE SEQUENCE</scope>
    <source>
        <strain evidence="2">NSC3</strain>
    </source>
</reference>
<dbReference type="Proteomes" id="UP000599523">
    <property type="component" value="Unassembled WGS sequence"/>
</dbReference>
<dbReference type="AlphaFoldDB" id="A0A972FF20"/>
<dbReference type="Pfam" id="PF03435">
    <property type="entry name" value="Sacchrp_dh_NADP"/>
    <property type="match status" value="1"/>
</dbReference>
<protein>
    <submittedName>
        <fullName evidence="2">KR domain-containing protein</fullName>
    </submittedName>
</protein>
<evidence type="ECO:0000313" key="2">
    <source>
        <dbReference type="EMBL" id="NMG04157.1"/>
    </source>
</evidence>
<name>A0A972FF20_9RHOO</name>
<proteinExistence type="predicted"/>
<feature type="domain" description="Saccharopine dehydrogenase NADP binding" evidence="1">
    <location>
        <begin position="5"/>
        <end position="103"/>
    </location>
</feature>
<dbReference type="EMBL" id="WTVM01000098">
    <property type="protein sequence ID" value="NMG04157.1"/>
    <property type="molecule type" value="Genomic_DNA"/>
</dbReference>
<evidence type="ECO:0000259" key="1">
    <source>
        <dbReference type="Pfam" id="PF03435"/>
    </source>
</evidence>
<dbReference type="RefSeq" id="WP_168988842.1">
    <property type="nucleotide sequence ID" value="NZ_CAWPHM010000328.1"/>
</dbReference>
<dbReference type="InterPro" id="IPR036291">
    <property type="entry name" value="NAD(P)-bd_dom_sf"/>
</dbReference>
<gene>
    <name evidence="2" type="ORF">GPA21_14455</name>
</gene>